<keyword evidence="6" id="KW-1185">Reference proteome</keyword>
<dbReference type="AlphaFoldDB" id="A0A9W9KAA5"/>
<protein>
    <recommendedName>
        <fullName evidence="7">Prefoldin subunit 5</fullName>
    </recommendedName>
</protein>
<sequence length="225" mass="24656">MRTITTPSTWSFLELNPHLRPHNKFRVKTRGTHTFLRANAPIDSDPFHSLYPSHTKMSDSGSDGAQPGTVNLASLSVPQLRSLQSRLTSELEHLTTSHSKLRAAQAKFRDCVRSINDGVTGSKDKGTDGQDDILVPLTSSLYVKGRLTDRERVLVDVGTGFYVEKTPAKAVAFYDDKIKGLDANLQELEKIVSGKSQQLRVVEEVLRQKMLSGEAPAQPAAASAS</sequence>
<comment type="caution">
    <text evidence="5">The sequence shown here is derived from an EMBL/GenBank/DDBJ whole genome shotgun (WGS) entry which is preliminary data.</text>
</comment>
<keyword evidence="3" id="KW-0175">Coiled coil</keyword>
<evidence type="ECO:0000256" key="4">
    <source>
        <dbReference type="SAM" id="MobiDB-lite"/>
    </source>
</evidence>
<dbReference type="GeneID" id="81357277"/>
<dbReference type="GO" id="GO:1990115">
    <property type="term" value="P:RNA polymerase III assembly"/>
    <property type="evidence" value="ECO:0007669"/>
    <property type="project" value="TreeGrafter"/>
</dbReference>
<evidence type="ECO:0008006" key="7">
    <source>
        <dbReference type="Google" id="ProtNLM"/>
    </source>
</evidence>
<evidence type="ECO:0000256" key="1">
    <source>
        <dbReference type="ARBA" id="ARBA00010048"/>
    </source>
</evidence>
<dbReference type="PANTHER" id="PTHR12674:SF2">
    <property type="entry name" value="PREFOLDIN SUBUNIT 5"/>
    <property type="match status" value="1"/>
</dbReference>
<dbReference type="GO" id="GO:1990114">
    <property type="term" value="P:RNA polymerase II core complex assembly"/>
    <property type="evidence" value="ECO:0007669"/>
    <property type="project" value="TreeGrafter"/>
</dbReference>
<dbReference type="FunFam" id="1.10.287.370:FF:000004">
    <property type="entry name" value="Probable prefoldin subunit 5"/>
    <property type="match status" value="1"/>
</dbReference>
<dbReference type="GO" id="GO:0005737">
    <property type="term" value="C:cytoplasm"/>
    <property type="evidence" value="ECO:0007669"/>
    <property type="project" value="TreeGrafter"/>
</dbReference>
<dbReference type="Proteomes" id="UP001149074">
    <property type="component" value="Unassembled WGS sequence"/>
</dbReference>
<dbReference type="SUPFAM" id="SSF46579">
    <property type="entry name" value="Prefoldin"/>
    <property type="match status" value="1"/>
</dbReference>
<dbReference type="CDD" id="cd23157">
    <property type="entry name" value="Prefoldin_5"/>
    <property type="match status" value="1"/>
</dbReference>
<dbReference type="InterPro" id="IPR009053">
    <property type="entry name" value="Prefoldin"/>
</dbReference>
<evidence type="ECO:0000256" key="3">
    <source>
        <dbReference type="SAM" id="Coils"/>
    </source>
</evidence>
<dbReference type="InterPro" id="IPR011599">
    <property type="entry name" value="PFD_alpha_archaea"/>
</dbReference>
<dbReference type="Pfam" id="PF02996">
    <property type="entry name" value="Prefoldin"/>
    <property type="match status" value="1"/>
</dbReference>
<evidence type="ECO:0000313" key="6">
    <source>
        <dbReference type="Proteomes" id="UP001149074"/>
    </source>
</evidence>
<dbReference type="OrthoDB" id="10267474at2759"/>
<evidence type="ECO:0000256" key="2">
    <source>
        <dbReference type="ARBA" id="ARBA00023186"/>
    </source>
</evidence>
<feature type="region of interest" description="Disordered" evidence="4">
    <location>
        <begin position="47"/>
        <end position="68"/>
    </location>
</feature>
<reference evidence="5" key="2">
    <citation type="journal article" date="2023" name="IMA Fungus">
        <title>Comparative genomic study of the Penicillium genus elucidates a diverse pangenome and 15 lateral gene transfer events.</title>
        <authorList>
            <person name="Petersen C."/>
            <person name="Sorensen T."/>
            <person name="Nielsen M.R."/>
            <person name="Sondergaard T.E."/>
            <person name="Sorensen J.L."/>
            <person name="Fitzpatrick D.A."/>
            <person name="Frisvad J.C."/>
            <person name="Nielsen K.L."/>
        </authorList>
    </citation>
    <scope>NUCLEOTIDE SEQUENCE</scope>
    <source>
        <strain evidence="5">IBT 30761</strain>
    </source>
</reference>
<feature type="coiled-coil region" evidence="3">
    <location>
        <begin position="171"/>
        <end position="198"/>
    </location>
</feature>
<dbReference type="GO" id="GO:0051082">
    <property type="term" value="F:unfolded protein binding"/>
    <property type="evidence" value="ECO:0007669"/>
    <property type="project" value="InterPro"/>
</dbReference>
<gene>
    <name evidence="5" type="ORF">N7532_005804</name>
</gene>
<reference evidence="5" key="1">
    <citation type="submission" date="2022-11" db="EMBL/GenBank/DDBJ databases">
        <authorList>
            <person name="Petersen C."/>
        </authorList>
    </citation>
    <scope>NUCLEOTIDE SEQUENCE</scope>
    <source>
        <strain evidence="5">IBT 30761</strain>
    </source>
</reference>
<proteinExistence type="inferred from homology"/>
<keyword evidence="2" id="KW-0143">Chaperone</keyword>
<comment type="similarity">
    <text evidence="1">Belongs to the prefoldin subunit alpha family.</text>
</comment>
<dbReference type="NCBIfam" id="TIGR00293">
    <property type="entry name" value="prefoldin subunit alpha"/>
    <property type="match status" value="1"/>
</dbReference>
<dbReference type="RefSeq" id="XP_056474457.1">
    <property type="nucleotide sequence ID" value="XM_056618298.1"/>
</dbReference>
<dbReference type="GO" id="GO:0006457">
    <property type="term" value="P:protein folding"/>
    <property type="evidence" value="ECO:0007669"/>
    <property type="project" value="InterPro"/>
</dbReference>
<dbReference type="PANTHER" id="PTHR12674">
    <property type="entry name" value="PREFOLDIN SUBUNIT 5"/>
    <property type="match status" value="1"/>
</dbReference>
<organism evidence="5 6">
    <name type="scientific">Penicillium argentinense</name>
    <dbReference type="NCBI Taxonomy" id="1131581"/>
    <lineage>
        <taxon>Eukaryota</taxon>
        <taxon>Fungi</taxon>
        <taxon>Dikarya</taxon>
        <taxon>Ascomycota</taxon>
        <taxon>Pezizomycotina</taxon>
        <taxon>Eurotiomycetes</taxon>
        <taxon>Eurotiomycetidae</taxon>
        <taxon>Eurotiales</taxon>
        <taxon>Aspergillaceae</taxon>
        <taxon>Penicillium</taxon>
    </lineage>
</organism>
<dbReference type="InterPro" id="IPR004127">
    <property type="entry name" value="Prefoldin_subunit_alpha"/>
</dbReference>
<name>A0A9W9KAA5_9EURO</name>
<accession>A0A9W9KAA5</accession>
<dbReference type="GO" id="GO:1990113">
    <property type="term" value="P:RNA polymerase I assembly"/>
    <property type="evidence" value="ECO:0007669"/>
    <property type="project" value="TreeGrafter"/>
</dbReference>
<feature type="compositionally biased region" description="Polar residues" evidence="4">
    <location>
        <begin position="58"/>
        <end position="68"/>
    </location>
</feature>
<dbReference type="GO" id="GO:0016272">
    <property type="term" value="C:prefoldin complex"/>
    <property type="evidence" value="ECO:0007669"/>
    <property type="project" value="InterPro"/>
</dbReference>
<dbReference type="Gene3D" id="1.10.287.370">
    <property type="match status" value="1"/>
</dbReference>
<dbReference type="EMBL" id="JAPQKI010000005">
    <property type="protein sequence ID" value="KAJ5098803.1"/>
    <property type="molecule type" value="Genomic_DNA"/>
</dbReference>
<evidence type="ECO:0000313" key="5">
    <source>
        <dbReference type="EMBL" id="KAJ5098803.1"/>
    </source>
</evidence>